<dbReference type="PANTHER" id="PTHR46025">
    <property type="entry name" value="XYLOSYLTRANSFERASE OXT"/>
    <property type="match status" value="1"/>
</dbReference>
<evidence type="ECO:0000256" key="9">
    <source>
        <dbReference type="ARBA" id="ARBA00022989"/>
    </source>
</evidence>
<dbReference type="EMBL" id="FNRT01000002">
    <property type="protein sequence ID" value="SEB67574.1"/>
    <property type="molecule type" value="Genomic_DNA"/>
</dbReference>
<keyword evidence="8" id="KW-0735">Signal-anchor</keyword>
<name>A0A1H4LA14_9ACTN</name>
<evidence type="ECO:0000313" key="15">
    <source>
        <dbReference type="EMBL" id="SEB67574.1"/>
    </source>
</evidence>
<dbReference type="InterPro" id="IPR043538">
    <property type="entry name" value="XYLT"/>
</dbReference>
<evidence type="ECO:0000256" key="11">
    <source>
        <dbReference type="ARBA" id="ARBA00023136"/>
    </source>
</evidence>
<reference evidence="16" key="1">
    <citation type="submission" date="2016-10" db="EMBL/GenBank/DDBJ databases">
        <authorList>
            <person name="Varghese N."/>
            <person name="Submissions S."/>
        </authorList>
    </citation>
    <scope>NUCLEOTIDE SEQUENCE [LARGE SCALE GENOMIC DNA]</scope>
    <source>
        <strain evidence="16">DSM 22017</strain>
    </source>
</reference>
<evidence type="ECO:0000256" key="8">
    <source>
        <dbReference type="ARBA" id="ARBA00022968"/>
    </source>
</evidence>
<keyword evidence="4" id="KW-0808">Transferase</keyword>
<evidence type="ECO:0000256" key="7">
    <source>
        <dbReference type="ARBA" id="ARBA00022824"/>
    </source>
</evidence>
<evidence type="ECO:0000256" key="4">
    <source>
        <dbReference type="ARBA" id="ARBA00022679"/>
    </source>
</evidence>
<evidence type="ECO:0000256" key="3">
    <source>
        <dbReference type="ARBA" id="ARBA00022676"/>
    </source>
</evidence>
<dbReference type="GO" id="GO:0030158">
    <property type="term" value="F:protein xylosyltransferase activity"/>
    <property type="evidence" value="ECO:0007669"/>
    <property type="project" value="InterPro"/>
</dbReference>
<keyword evidence="9" id="KW-1133">Transmembrane helix</keyword>
<dbReference type="Pfam" id="PF02485">
    <property type="entry name" value="Branch"/>
    <property type="match status" value="1"/>
</dbReference>
<organism evidence="15 16">
    <name type="scientific">Nocardioides exalbidus</name>
    <dbReference type="NCBI Taxonomy" id="402596"/>
    <lineage>
        <taxon>Bacteria</taxon>
        <taxon>Bacillati</taxon>
        <taxon>Actinomycetota</taxon>
        <taxon>Actinomycetes</taxon>
        <taxon>Propionibacteriales</taxon>
        <taxon>Nocardioidaceae</taxon>
        <taxon>Nocardioides</taxon>
    </lineage>
</organism>
<proteinExistence type="predicted"/>
<evidence type="ECO:0000256" key="13">
    <source>
        <dbReference type="ARBA" id="ARBA00023180"/>
    </source>
</evidence>
<accession>A0A1H4LA14</accession>
<dbReference type="GO" id="GO:0015012">
    <property type="term" value="P:heparan sulfate proteoglycan biosynthetic process"/>
    <property type="evidence" value="ECO:0007669"/>
    <property type="project" value="TreeGrafter"/>
</dbReference>
<keyword evidence="6" id="KW-0479">Metal-binding</keyword>
<dbReference type="AlphaFoldDB" id="A0A1H4LA14"/>
<gene>
    <name evidence="15" type="ORF">SAMN04489844_0820</name>
</gene>
<keyword evidence="11" id="KW-0472">Membrane</keyword>
<dbReference type="RefSeq" id="WP_175539564.1">
    <property type="nucleotide sequence ID" value="NZ_FNRT01000002.1"/>
</dbReference>
<evidence type="ECO:0000256" key="1">
    <source>
        <dbReference type="ARBA" id="ARBA00004323"/>
    </source>
</evidence>
<keyword evidence="3" id="KW-0328">Glycosyltransferase</keyword>
<keyword evidence="12" id="KW-1015">Disulfide bond</keyword>
<sequence length="289" mass="34045">MSRHAYLITAYNDLYVLENLLRLIDDERNEIFVHLDRRFVAADPARLRSLCRCRVTFVDRTKVHWGDYSQVAAVFRLFKAATPGRFNYYHLLSGSDLPIKSQDAIHEFFTIHEGREFVGYAATPFDRTWVTELHFFNRFMRPANRVQYIVRNRGTANIIRLQRRLGYDHSRKFGLELRKGSDWFSITHSLALHLLDNEGVVRRLLRFGHVPTEVYMQTLVWNSEFRERLYDETDEFRGSARLIDWDRGGPHVFTGADFDELMSSDRMFARKFVSSTDRQVVDNVVGHLT</sequence>
<dbReference type="GO" id="GO:0050650">
    <property type="term" value="P:chondroitin sulfate proteoglycan biosynthetic process"/>
    <property type="evidence" value="ECO:0007669"/>
    <property type="project" value="TreeGrafter"/>
</dbReference>
<evidence type="ECO:0000256" key="5">
    <source>
        <dbReference type="ARBA" id="ARBA00022692"/>
    </source>
</evidence>
<evidence type="ECO:0000256" key="12">
    <source>
        <dbReference type="ARBA" id="ARBA00023157"/>
    </source>
</evidence>
<evidence type="ECO:0000256" key="14">
    <source>
        <dbReference type="ARBA" id="ARBA00042865"/>
    </source>
</evidence>
<keyword evidence="16" id="KW-1185">Reference proteome</keyword>
<evidence type="ECO:0000256" key="2">
    <source>
        <dbReference type="ARBA" id="ARBA00004648"/>
    </source>
</evidence>
<dbReference type="Proteomes" id="UP000198742">
    <property type="component" value="Unassembled WGS sequence"/>
</dbReference>
<keyword evidence="5" id="KW-0812">Transmembrane</keyword>
<evidence type="ECO:0000256" key="10">
    <source>
        <dbReference type="ARBA" id="ARBA00023034"/>
    </source>
</evidence>
<keyword evidence="7" id="KW-0256">Endoplasmic reticulum</keyword>
<keyword evidence="13" id="KW-0325">Glycoprotein</keyword>
<dbReference type="PANTHER" id="PTHR46025:SF3">
    <property type="entry name" value="XYLOSYLTRANSFERASE OXT"/>
    <property type="match status" value="1"/>
</dbReference>
<keyword evidence="10" id="KW-0333">Golgi apparatus</keyword>
<comment type="subcellular location">
    <subcellularLocation>
        <location evidence="2">Endoplasmic reticulum membrane</location>
        <topology evidence="2">Single-pass type II membrane protein</topology>
    </subcellularLocation>
    <subcellularLocation>
        <location evidence="1">Golgi apparatus membrane</location>
        <topology evidence="1">Single-pass type II membrane protein</topology>
    </subcellularLocation>
</comment>
<evidence type="ECO:0000313" key="16">
    <source>
        <dbReference type="Proteomes" id="UP000198742"/>
    </source>
</evidence>
<dbReference type="GO" id="GO:0016020">
    <property type="term" value="C:membrane"/>
    <property type="evidence" value="ECO:0007669"/>
    <property type="project" value="InterPro"/>
</dbReference>
<dbReference type="GO" id="GO:0046872">
    <property type="term" value="F:metal ion binding"/>
    <property type="evidence" value="ECO:0007669"/>
    <property type="project" value="UniProtKB-KW"/>
</dbReference>
<protein>
    <recommendedName>
        <fullName evidence="14">Peptide O-xylosyltransferase</fullName>
    </recommendedName>
</protein>
<dbReference type="InterPro" id="IPR003406">
    <property type="entry name" value="Glyco_trans_14"/>
</dbReference>
<evidence type="ECO:0000256" key="6">
    <source>
        <dbReference type="ARBA" id="ARBA00022723"/>
    </source>
</evidence>
<dbReference type="STRING" id="402596.SAMN04489844_0820"/>